<dbReference type="OrthoDB" id="9804377at2"/>
<name>A0A0J6D059_9BACL</name>
<dbReference type="InterPro" id="IPR007371">
    <property type="entry name" value="TPK_catalytic"/>
</dbReference>
<reference evidence="7" key="1">
    <citation type="submission" date="2015-06" db="EMBL/GenBank/DDBJ databases">
        <authorList>
            <person name="Liu B."/>
            <person name="Wang J."/>
            <person name="Zhu Y."/>
            <person name="Liu G."/>
            <person name="Chen Q."/>
            <person name="Zheng C."/>
            <person name="Che J."/>
            <person name="Ge C."/>
            <person name="Shi H."/>
            <person name="Pan Z."/>
            <person name="Liu X."/>
        </authorList>
    </citation>
    <scope>NUCLEOTIDE SEQUENCE [LARGE SCALE GENOMIC DNA]</scope>
    <source>
        <strain evidence="7">DSM 16346</strain>
    </source>
</reference>
<dbReference type="Proteomes" id="UP000035996">
    <property type="component" value="Unassembled WGS sequence"/>
</dbReference>
<keyword evidence="3" id="KW-0418">Kinase</keyword>
<evidence type="ECO:0000259" key="6">
    <source>
        <dbReference type="SMART" id="SM00983"/>
    </source>
</evidence>
<dbReference type="InterPro" id="IPR006282">
    <property type="entry name" value="Thi_PPkinase"/>
</dbReference>
<dbReference type="InterPro" id="IPR007373">
    <property type="entry name" value="Thiamin_PyroPKinase_B1-bd"/>
</dbReference>
<dbReference type="InterPro" id="IPR036759">
    <property type="entry name" value="TPK_catalytic_sf"/>
</dbReference>
<dbReference type="PANTHER" id="PTHR41299">
    <property type="entry name" value="THIAMINE PYROPHOSPHOKINASE"/>
    <property type="match status" value="1"/>
</dbReference>
<dbReference type="GO" id="GO:0016301">
    <property type="term" value="F:kinase activity"/>
    <property type="evidence" value="ECO:0007669"/>
    <property type="project" value="UniProtKB-KW"/>
</dbReference>
<evidence type="ECO:0000256" key="1">
    <source>
        <dbReference type="ARBA" id="ARBA00022679"/>
    </source>
</evidence>
<dbReference type="STRING" id="157733.AB986_05455"/>
<dbReference type="CDD" id="cd07995">
    <property type="entry name" value="TPK"/>
    <property type="match status" value="1"/>
</dbReference>
<keyword evidence="1" id="KW-0808">Transferase</keyword>
<dbReference type="GO" id="GO:0005524">
    <property type="term" value="F:ATP binding"/>
    <property type="evidence" value="ECO:0007669"/>
    <property type="project" value="UniProtKB-KW"/>
</dbReference>
<organism evidence="7 8">
    <name type="scientific">Guptibacillus hwajinpoensis</name>
    <dbReference type="NCBI Taxonomy" id="208199"/>
    <lineage>
        <taxon>Bacteria</taxon>
        <taxon>Bacillati</taxon>
        <taxon>Bacillota</taxon>
        <taxon>Bacilli</taxon>
        <taxon>Bacillales</taxon>
        <taxon>Guptibacillaceae</taxon>
        <taxon>Guptibacillus</taxon>
    </lineage>
</organism>
<dbReference type="InterPro" id="IPR053149">
    <property type="entry name" value="TPK"/>
</dbReference>
<dbReference type="PANTHER" id="PTHR41299:SF1">
    <property type="entry name" value="THIAMINE PYROPHOSPHOKINASE"/>
    <property type="match status" value="1"/>
</dbReference>
<dbReference type="AlphaFoldDB" id="A0A0J6D059"/>
<evidence type="ECO:0000256" key="3">
    <source>
        <dbReference type="ARBA" id="ARBA00022777"/>
    </source>
</evidence>
<proteinExistence type="predicted"/>
<dbReference type="SUPFAM" id="SSF63862">
    <property type="entry name" value="Thiamin pyrophosphokinase, substrate-binding domain"/>
    <property type="match status" value="1"/>
</dbReference>
<accession>A0A0J6D059</accession>
<dbReference type="GO" id="GO:0004788">
    <property type="term" value="F:thiamine diphosphokinase activity"/>
    <property type="evidence" value="ECO:0007669"/>
    <property type="project" value="UniProtKB-UniRule"/>
</dbReference>
<sequence length="220" mass="24877">MKSKEIYIVAGGPLEDLPRNLLEEKDVRWIGVDRGVYTLLQNDILPEHGFGDFDSVTSSERAWMESYNLPFTVYPSEKDHTDLEIALDWAINENPEAITMFGVTGGRLDHSWMNVQMLIKGVKSNVSLALEDRLNRLEMKKPGSFVVKKDTRFPYMSFLAFTPEVKGLTLNGFRYPLGNQTISWGSSLCISNELVEEKGSYSFTEGILLVVRSSDAEQQL</sequence>
<dbReference type="InterPro" id="IPR036371">
    <property type="entry name" value="TPK_B1-bd_sf"/>
</dbReference>
<protein>
    <recommendedName>
        <fullName evidence="5">Thiamine diphosphokinase</fullName>
        <ecNumber evidence="5">2.7.6.2</ecNumber>
    </recommendedName>
</protein>
<evidence type="ECO:0000256" key="5">
    <source>
        <dbReference type="NCBIfam" id="TIGR01378"/>
    </source>
</evidence>
<dbReference type="Pfam" id="PF04263">
    <property type="entry name" value="TPK_catalytic"/>
    <property type="match status" value="1"/>
</dbReference>
<dbReference type="SUPFAM" id="SSF63999">
    <property type="entry name" value="Thiamin pyrophosphokinase, catalytic domain"/>
    <property type="match status" value="1"/>
</dbReference>
<keyword evidence="4" id="KW-0067">ATP-binding</keyword>
<dbReference type="GO" id="GO:0030975">
    <property type="term" value="F:thiamine binding"/>
    <property type="evidence" value="ECO:0007669"/>
    <property type="project" value="InterPro"/>
</dbReference>
<dbReference type="SMART" id="SM00983">
    <property type="entry name" value="TPK_B1_binding"/>
    <property type="match status" value="1"/>
</dbReference>
<dbReference type="Pfam" id="PF04265">
    <property type="entry name" value="TPK_B1_binding"/>
    <property type="match status" value="1"/>
</dbReference>
<dbReference type="NCBIfam" id="TIGR01378">
    <property type="entry name" value="thi_PPkinase"/>
    <property type="match status" value="1"/>
</dbReference>
<evidence type="ECO:0000313" key="8">
    <source>
        <dbReference type="Proteomes" id="UP000035996"/>
    </source>
</evidence>
<gene>
    <name evidence="7" type="ORF">AB986_05455</name>
</gene>
<keyword evidence="2" id="KW-0547">Nucleotide-binding</keyword>
<dbReference type="GO" id="GO:0009229">
    <property type="term" value="P:thiamine diphosphate biosynthetic process"/>
    <property type="evidence" value="ECO:0007669"/>
    <property type="project" value="InterPro"/>
</dbReference>
<dbReference type="Gene3D" id="3.40.50.10240">
    <property type="entry name" value="Thiamin pyrophosphokinase, catalytic domain"/>
    <property type="match status" value="1"/>
</dbReference>
<evidence type="ECO:0000313" key="7">
    <source>
        <dbReference type="EMBL" id="KMM38720.1"/>
    </source>
</evidence>
<evidence type="ECO:0000256" key="4">
    <source>
        <dbReference type="ARBA" id="ARBA00022840"/>
    </source>
</evidence>
<dbReference type="EC" id="2.7.6.2" evidence="5"/>
<dbReference type="GO" id="GO:0006772">
    <property type="term" value="P:thiamine metabolic process"/>
    <property type="evidence" value="ECO:0007669"/>
    <property type="project" value="UniProtKB-UniRule"/>
</dbReference>
<keyword evidence="8" id="KW-1185">Reference proteome</keyword>
<dbReference type="RefSeq" id="WP_048309836.1">
    <property type="nucleotide sequence ID" value="NZ_CP119526.1"/>
</dbReference>
<evidence type="ECO:0000256" key="2">
    <source>
        <dbReference type="ARBA" id="ARBA00022741"/>
    </source>
</evidence>
<dbReference type="PATRIC" id="fig|157733.3.peg.3329"/>
<comment type="caution">
    <text evidence="7">The sequence shown here is derived from an EMBL/GenBank/DDBJ whole genome shotgun (WGS) entry which is preliminary data.</text>
</comment>
<feature type="domain" description="Thiamin pyrophosphokinase thiamin-binding" evidence="6">
    <location>
        <begin position="143"/>
        <end position="209"/>
    </location>
</feature>
<dbReference type="EMBL" id="LELK01000001">
    <property type="protein sequence ID" value="KMM38720.1"/>
    <property type="molecule type" value="Genomic_DNA"/>
</dbReference>